<dbReference type="PROSITE" id="PS51257">
    <property type="entry name" value="PROKAR_LIPOPROTEIN"/>
    <property type="match status" value="1"/>
</dbReference>
<evidence type="ECO:0000313" key="7">
    <source>
        <dbReference type="Proteomes" id="UP000294752"/>
    </source>
</evidence>
<evidence type="ECO:0000256" key="1">
    <source>
        <dbReference type="SAM" id="Coils"/>
    </source>
</evidence>
<gene>
    <name evidence="6" type="ORF">B0I21_103160</name>
</gene>
<dbReference type="EMBL" id="SNZV01000003">
    <property type="protein sequence ID" value="TDS14665.1"/>
    <property type="molecule type" value="Genomic_DNA"/>
</dbReference>
<evidence type="ECO:0000256" key="4">
    <source>
        <dbReference type="SAM" id="SignalP"/>
    </source>
</evidence>
<dbReference type="Pfam" id="PF14257">
    <property type="entry name" value="DUF4349"/>
    <property type="match status" value="1"/>
</dbReference>
<evidence type="ECO:0000259" key="5">
    <source>
        <dbReference type="Pfam" id="PF14257"/>
    </source>
</evidence>
<feature type="transmembrane region" description="Helical" evidence="3">
    <location>
        <begin position="252"/>
        <end position="279"/>
    </location>
</feature>
<name>A0A4R7D4P9_9SPHI</name>
<keyword evidence="3" id="KW-0472">Membrane</keyword>
<evidence type="ECO:0000313" key="6">
    <source>
        <dbReference type="EMBL" id="TDS14665.1"/>
    </source>
</evidence>
<sequence length="289" mass="32518">MKKLCFPLFILGALLMACNSTPQVTNETALAEVSLTGNAVADVVGQASPEQRQAAPANEANPEAPLRSIPQTKKIIRSGNLAIESKDMTKSKVALDALCDKHGGYYEQETLTNNGNYSSYSLVVRIPANHLDQYLRAIEQGNDKLTERSLRSEDVSLHYFDTESRLKSKRSYLERYQQMVGQAKNVKDLLDIQEQIRQLQEEIDSQESLVRGLKDQVNYSTLSIQLFEYQANSPMGSKSFWIQLKQAVADGWSLIAEIFLTVISLWPILIVLGLVFAGWRRYRKSRNGK</sequence>
<dbReference type="AlphaFoldDB" id="A0A4R7D4P9"/>
<comment type="caution">
    <text evidence="6">The sequence shown here is derived from an EMBL/GenBank/DDBJ whole genome shotgun (WGS) entry which is preliminary data.</text>
</comment>
<dbReference type="OrthoDB" id="5381491at2"/>
<evidence type="ECO:0000256" key="3">
    <source>
        <dbReference type="SAM" id="Phobius"/>
    </source>
</evidence>
<feature type="chain" id="PRO_5020962924" evidence="4">
    <location>
        <begin position="23"/>
        <end position="289"/>
    </location>
</feature>
<keyword evidence="7" id="KW-1185">Reference proteome</keyword>
<organism evidence="6 7">
    <name type="scientific">Sphingobacterium paludis</name>
    <dbReference type="NCBI Taxonomy" id="1476465"/>
    <lineage>
        <taxon>Bacteria</taxon>
        <taxon>Pseudomonadati</taxon>
        <taxon>Bacteroidota</taxon>
        <taxon>Sphingobacteriia</taxon>
        <taxon>Sphingobacteriales</taxon>
        <taxon>Sphingobacteriaceae</taxon>
        <taxon>Sphingobacterium</taxon>
    </lineage>
</organism>
<feature type="compositionally biased region" description="Low complexity" evidence="2">
    <location>
        <begin position="54"/>
        <end position="65"/>
    </location>
</feature>
<dbReference type="Proteomes" id="UP000294752">
    <property type="component" value="Unassembled WGS sequence"/>
</dbReference>
<keyword evidence="4" id="KW-0732">Signal</keyword>
<reference evidence="6 7" key="1">
    <citation type="submission" date="2019-03" db="EMBL/GenBank/DDBJ databases">
        <title>Genomic Encyclopedia of Type Strains, Phase III (KMG-III): the genomes of soil and plant-associated and newly described type strains.</title>
        <authorList>
            <person name="Whitman W."/>
        </authorList>
    </citation>
    <scope>NUCLEOTIDE SEQUENCE [LARGE SCALE GENOMIC DNA]</scope>
    <source>
        <strain evidence="6 7">CGMCC 1.12801</strain>
    </source>
</reference>
<feature type="coiled-coil region" evidence="1">
    <location>
        <begin position="189"/>
        <end position="216"/>
    </location>
</feature>
<keyword evidence="1" id="KW-0175">Coiled coil</keyword>
<feature type="domain" description="DUF4349" evidence="5">
    <location>
        <begin position="73"/>
        <end position="279"/>
    </location>
</feature>
<protein>
    <submittedName>
        <fullName evidence="6">Uncharacterized protein DUF4349</fullName>
    </submittedName>
</protein>
<dbReference type="RefSeq" id="WP_133639719.1">
    <property type="nucleotide sequence ID" value="NZ_SNZV01000003.1"/>
</dbReference>
<evidence type="ECO:0000256" key="2">
    <source>
        <dbReference type="SAM" id="MobiDB-lite"/>
    </source>
</evidence>
<proteinExistence type="predicted"/>
<keyword evidence="3" id="KW-0812">Transmembrane</keyword>
<dbReference type="InterPro" id="IPR025645">
    <property type="entry name" value="DUF4349"/>
</dbReference>
<feature type="signal peptide" evidence="4">
    <location>
        <begin position="1"/>
        <end position="22"/>
    </location>
</feature>
<keyword evidence="3" id="KW-1133">Transmembrane helix</keyword>
<accession>A0A4R7D4P9</accession>
<feature type="region of interest" description="Disordered" evidence="2">
    <location>
        <begin position="47"/>
        <end position="67"/>
    </location>
</feature>